<evidence type="ECO:0000313" key="4">
    <source>
        <dbReference type="Proteomes" id="UP000324701"/>
    </source>
</evidence>
<evidence type="ECO:0000256" key="1">
    <source>
        <dbReference type="SAM" id="MobiDB-lite"/>
    </source>
</evidence>
<protein>
    <submittedName>
        <fullName evidence="3">Uncharacterized protein</fullName>
    </submittedName>
</protein>
<keyword evidence="2" id="KW-1133">Transmembrane helix</keyword>
<name>A0A5B1BS48_MYCSI</name>
<gene>
    <name evidence="3" type="ORF">F0Q45_11660</name>
</gene>
<dbReference type="AlphaFoldDB" id="A0A5B1BS48"/>
<comment type="caution">
    <text evidence="3">The sequence shown here is derived from an EMBL/GenBank/DDBJ whole genome shotgun (WGS) entry which is preliminary data.</text>
</comment>
<keyword evidence="2" id="KW-0472">Membrane</keyword>
<dbReference type="EMBL" id="VTZN01000059">
    <property type="protein sequence ID" value="KAA1250074.1"/>
    <property type="molecule type" value="Genomic_DNA"/>
</dbReference>
<feature type="transmembrane region" description="Helical" evidence="2">
    <location>
        <begin position="105"/>
        <end position="124"/>
    </location>
</feature>
<proteinExistence type="predicted"/>
<accession>A0A5B1BS48</accession>
<feature type="region of interest" description="Disordered" evidence="1">
    <location>
        <begin position="1"/>
        <end position="24"/>
    </location>
</feature>
<feature type="transmembrane region" description="Helical" evidence="2">
    <location>
        <begin position="71"/>
        <end position="99"/>
    </location>
</feature>
<keyword evidence="4" id="KW-1185">Reference proteome</keyword>
<dbReference type="OrthoDB" id="4422408at2"/>
<evidence type="ECO:0000256" key="2">
    <source>
        <dbReference type="SAM" id="Phobius"/>
    </source>
</evidence>
<keyword evidence="2" id="KW-0812">Transmembrane</keyword>
<dbReference type="RefSeq" id="WP_149654104.1">
    <property type="nucleotide sequence ID" value="NZ_VTZN01000059.1"/>
</dbReference>
<dbReference type="Proteomes" id="UP000324701">
    <property type="component" value="Unassembled WGS sequence"/>
</dbReference>
<reference evidence="3 4" key="1">
    <citation type="submission" date="2019-09" db="EMBL/GenBank/DDBJ databases">
        <title>Report of infection by Mycobacterium simiae a patient suffering from pulmonary tuberculosis.</title>
        <authorList>
            <person name="Mohanty P.S."/>
            <person name="Bansal A.K."/>
            <person name="Singh H."/>
            <person name="Sharma S."/>
            <person name="Patil S.A."/>
            <person name="Upadhaya P."/>
            <person name="Singh P.K."/>
            <person name="Kumar D."/>
            <person name="Kumar S."/>
            <person name="Singh R.K."/>
            <person name="Chaudhary B."/>
        </authorList>
    </citation>
    <scope>NUCLEOTIDE SEQUENCE [LARGE SCALE GENOMIC DNA]</scope>
    <source>
        <strain evidence="3 4">JAL-560-SIM</strain>
    </source>
</reference>
<sequence length="252" mass="26511">MSVRRTRRSEPDLEPAGATGRAKASTRALAQVIERSSHLQAPAAEAYVARLRRSHPGASPADLVSKIEKRFVTVVTLSGAAVGAAATLPGIGTLAALSAAAGETAVFLEATALLVLALAAVYGVPLDHRERRRALVLAVLVGDSSKRAMAELIGSRRTNGAWVSESMASLPLPAISTLNTRMFKYFVKRFALKRGALMFGKLLPAGIGAIVGAIGNRLVGKRLVRNARSAFGPPPARWPVTLHVLPTVRDAS</sequence>
<organism evidence="3 4">
    <name type="scientific">Mycobacterium simiae</name>
    <name type="common">Mycobacterium habana</name>
    <dbReference type="NCBI Taxonomy" id="1784"/>
    <lineage>
        <taxon>Bacteria</taxon>
        <taxon>Bacillati</taxon>
        <taxon>Actinomycetota</taxon>
        <taxon>Actinomycetes</taxon>
        <taxon>Mycobacteriales</taxon>
        <taxon>Mycobacteriaceae</taxon>
        <taxon>Mycobacterium</taxon>
        <taxon>Mycobacterium simiae complex</taxon>
    </lineage>
</organism>
<evidence type="ECO:0000313" key="3">
    <source>
        <dbReference type="EMBL" id="KAA1250074.1"/>
    </source>
</evidence>